<dbReference type="SUPFAM" id="SSF54593">
    <property type="entry name" value="Glyoxalase/Bleomycin resistance protein/Dihydroxybiphenyl dioxygenase"/>
    <property type="match status" value="1"/>
</dbReference>
<protein>
    <submittedName>
        <fullName evidence="2">Lactoylglutathione lyase</fullName>
    </submittedName>
</protein>
<name>A0A1H8GPT7_9BACL</name>
<feature type="domain" description="VOC" evidence="1">
    <location>
        <begin position="41"/>
        <end position="162"/>
    </location>
</feature>
<dbReference type="PANTHER" id="PTHR36437">
    <property type="entry name" value="GLYOXALASE/BLEOMYCIN RESISTANCE PROTEIN/DIOXYGENASE"/>
    <property type="match status" value="1"/>
</dbReference>
<keyword evidence="2" id="KW-0456">Lyase</keyword>
<dbReference type="CDD" id="cd07263">
    <property type="entry name" value="VOC_like"/>
    <property type="match status" value="1"/>
</dbReference>
<organism evidence="2 3">
    <name type="scientific">Lihuaxuella thermophila</name>
    <dbReference type="NCBI Taxonomy" id="1173111"/>
    <lineage>
        <taxon>Bacteria</taxon>
        <taxon>Bacillati</taxon>
        <taxon>Bacillota</taxon>
        <taxon>Bacilli</taxon>
        <taxon>Bacillales</taxon>
        <taxon>Thermoactinomycetaceae</taxon>
        <taxon>Lihuaxuella</taxon>
    </lineage>
</organism>
<evidence type="ECO:0000259" key="1">
    <source>
        <dbReference type="PROSITE" id="PS51819"/>
    </source>
</evidence>
<dbReference type="STRING" id="1173111.SAMN05444955_11213"/>
<evidence type="ECO:0000313" key="2">
    <source>
        <dbReference type="EMBL" id="SEN46141.1"/>
    </source>
</evidence>
<dbReference type="AlphaFoldDB" id="A0A1H8GPT7"/>
<keyword evidence="3" id="KW-1185">Reference proteome</keyword>
<dbReference type="GO" id="GO:0016829">
    <property type="term" value="F:lyase activity"/>
    <property type="evidence" value="ECO:0007669"/>
    <property type="project" value="UniProtKB-KW"/>
</dbReference>
<dbReference type="InterPro" id="IPR037523">
    <property type="entry name" value="VOC_core"/>
</dbReference>
<proteinExistence type="predicted"/>
<dbReference type="PROSITE" id="PS51819">
    <property type="entry name" value="VOC"/>
    <property type="match status" value="1"/>
</dbReference>
<dbReference type="EMBL" id="FOCQ01000012">
    <property type="protein sequence ID" value="SEN46141.1"/>
    <property type="molecule type" value="Genomic_DNA"/>
</dbReference>
<gene>
    <name evidence="2" type="ORF">SAMN05444955_11213</name>
</gene>
<dbReference type="Proteomes" id="UP000199695">
    <property type="component" value="Unassembled WGS sequence"/>
</dbReference>
<accession>A0A1H8GPT7</accession>
<dbReference type="Pfam" id="PF00903">
    <property type="entry name" value="Glyoxalase"/>
    <property type="match status" value="1"/>
</dbReference>
<reference evidence="2 3" key="1">
    <citation type="submission" date="2016-10" db="EMBL/GenBank/DDBJ databases">
        <authorList>
            <person name="de Groot N.N."/>
        </authorList>
    </citation>
    <scope>NUCLEOTIDE SEQUENCE [LARGE SCALE GENOMIC DNA]</scope>
    <source>
        <strain evidence="2 3">DSM 46701</strain>
    </source>
</reference>
<dbReference type="Gene3D" id="3.10.180.10">
    <property type="entry name" value="2,3-Dihydroxybiphenyl 1,2-Dioxygenase, domain 1"/>
    <property type="match status" value="1"/>
</dbReference>
<sequence length="163" mass="18518">MDERLRQQVNEQLLESPVGKDHEHRAGIYLYKGAGKIMISQVGQIMLYVNNQDEAVNFWTEKLGFTVISEEDNGQGMRWIEIAPSKGAQTSIVLHNKEMVAKMQPGLNLGTPSLMFFTENLDQLYSDLSNKQVKVGKIVNMPSGRVFNFADDEENYFAVMEKK</sequence>
<dbReference type="InterPro" id="IPR029068">
    <property type="entry name" value="Glyas_Bleomycin-R_OHBP_Dase"/>
</dbReference>
<dbReference type="InterPro" id="IPR004360">
    <property type="entry name" value="Glyas_Fos-R_dOase_dom"/>
</dbReference>
<dbReference type="PANTHER" id="PTHR36437:SF2">
    <property type="entry name" value="GLYOXALASE_BLEOMYCIN RESISTANCE PROTEIN_DIOXYGENASE"/>
    <property type="match status" value="1"/>
</dbReference>
<evidence type="ECO:0000313" key="3">
    <source>
        <dbReference type="Proteomes" id="UP000199695"/>
    </source>
</evidence>